<comment type="caution">
    <text evidence="3">The sequence shown here is derived from an EMBL/GenBank/DDBJ whole genome shotgun (WGS) entry which is preliminary data.</text>
</comment>
<accession>A0A395U2B6</accession>
<keyword evidence="1" id="KW-0143">Chaperone</keyword>
<name>A0A395U2B6_VIBCL</name>
<feature type="domain" description="J" evidence="2">
    <location>
        <begin position="5"/>
        <end position="72"/>
    </location>
</feature>
<proteinExistence type="predicted"/>
<dbReference type="EMBL" id="MCBA01000067">
    <property type="protein sequence ID" value="RGP89799.1"/>
    <property type="molecule type" value="Genomic_DNA"/>
</dbReference>
<dbReference type="InterPro" id="IPR001623">
    <property type="entry name" value="DnaJ_domain"/>
</dbReference>
<dbReference type="SMART" id="SM00271">
    <property type="entry name" value="DnaJ"/>
    <property type="match status" value="1"/>
</dbReference>
<dbReference type="Gene3D" id="1.10.287.110">
    <property type="entry name" value="DnaJ domain"/>
    <property type="match status" value="1"/>
</dbReference>
<dbReference type="AlphaFoldDB" id="A0A395U2B6"/>
<dbReference type="Proteomes" id="UP000266701">
    <property type="component" value="Unassembled WGS sequence"/>
</dbReference>
<dbReference type="PROSITE" id="PS50076">
    <property type="entry name" value="DNAJ_2"/>
    <property type="match status" value="1"/>
</dbReference>
<evidence type="ECO:0000313" key="4">
    <source>
        <dbReference type="Proteomes" id="UP000266701"/>
    </source>
</evidence>
<evidence type="ECO:0000259" key="2">
    <source>
        <dbReference type="PROSITE" id="PS50076"/>
    </source>
</evidence>
<dbReference type="SUPFAM" id="SSF46565">
    <property type="entry name" value="Chaperone J-domain"/>
    <property type="match status" value="1"/>
</dbReference>
<dbReference type="InterPro" id="IPR036869">
    <property type="entry name" value="J_dom_sf"/>
</dbReference>
<organism evidence="3 4">
    <name type="scientific">Vibrio cholerae</name>
    <dbReference type="NCBI Taxonomy" id="666"/>
    <lineage>
        <taxon>Bacteria</taxon>
        <taxon>Pseudomonadati</taxon>
        <taxon>Pseudomonadota</taxon>
        <taxon>Gammaproteobacteria</taxon>
        <taxon>Vibrionales</taxon>
        <taxon>Vibrionaceae</taxon>
        <taxon>Vibrio</taxon>
    </lineage>
</organism>
<evidence type="ECO:0000313" key="3">
    <source>
        <dbReference type="EMBL" id="RGP89799.1"/>
    </source>
</evidence>
<dbReference type="Pfam" id="PF00226">
    <property type="entry name" value="DnaJ"/>
    <property type="match status" value="1"/>
</dbReference>
<protein>
    <recommendedName>
        <fullName evidence="2">J domain-containing protein</fullName>
    </recommendedName>
</protein>
<reference evidence="3 4" key="1">
    <citation type="journal article" date="2017" name="Emerg. Infect. Dis.">
        <title>Carbapenemase VCC-1-Producing Vibrio cholerae in Coastal Waters of Germany.</title>
        <authorList>
            <person name="Hammerl J.A."/>
            <person name="Jackel C."/>
            <person name="Bortolaia V."/>
            <person name="Schwartz K."/>
            <person name="Bier N."/>
            <person name="Hendriksen R.S."/>
            <person name="Guerra B."/>
            <person name="Strauch E."/>
        </authorList>
    </citation>
    <scope>NUCLEOTIDE SEQUENCE [LARGE SCALE GENOMIC DNA]</scope>
    <source>
        <strain evidence="3 4">VN-2825</strain>
    </source>
</reference>
<gene>
    <name evidence="3" type="ORF">BC353_09560</name>
</gene>
<dbReference type="CDD" id="cd06257">
    <property type="entry name" value="DnaJ"/>
    <property type="match status" value="1"/>
</dbReference>
<sequence>MNINQALSLLGLNESGKTYTAREIKTAFRKAQHKNHPDKNGDKILSQMINAAWELLKDKGDITYIQHADTINMSSRLLTAIDAAIILDGVIVEVCGSWVWVTGETFKHKDKLNEAGYLYSRSKKAWYFNGSLTKVIASRRGSMTLDEIRSNHGSEVIKSTDKTMIAA</sequence>
<evidence type="ECO:0000256" key="1">
    <source>
        <dbReference type="ARBA" id="ARBA00023186"/>
    </source>
</evidence>
<dbReference type="RefSeq" id="WP_118089235.1">
    <property type="nucleotide sequence ID" value="NZ_JACTGM010000015.1"/>
</dbReference>